<dbReference type="AlphaFoldDB" id="A0A1K2IBE8"/>
<dbReference type="EMBL" id="FPKV01000001">
    <property type="protein sequence ID" value="SFZ89733.1"/>
    <property type="molecule type" value="Genomic_DNA"/>
</dbReference>
<evidence type="ECO:0000313" key="2">
    <source>
        <dbReference type="Proteomes" id="UP000182544"/>
    </source>
</evidence>
<reference evidence="1 2" key="1">
    <citation type="submission" date="2016-10" db="EMBL/GenBank/DDBJ databases">
        <authorList>
            <person name="de Groot N.N."/>
        </authorList>
    </citation>
    <scope>NUCLEOTIDE SEQUENCE [LARGE SCALE GENOMIC DNA]</scope>
    <source>
        <strain evidence="1 2">DSM 18180</strain>
    </source>
</reference>
<protein>
    <recommendedName>
        <fullName evidence="3">Lipoprotein</fullName>
    </recommendedName>
</protein>
<evidence type="ECO:0008006" key="3">
    <source>
        <dbReference type="Google" id="ProtNLM"/>
    </source>
</evidence>
<evidence type="ECO:0000313" key="1">
    <source>
        <dbReference type="EMBL" id="SFZ89733.1"/>
    </source>
</evidence>
<dbReference type="OrthoDB" id="1143948at2"/>
<accession>A0A1K2IBE8</accession>
<gene>
    <name evidence="1" type="ORF">SAMN05428642_101530</name>
</gene>
<dbReference type="PROSITE" id="PS51257">
    <property type="entry name" value="PROKAR_LIPOPROTEIN"/>
    <property type="match status" value="1"/>
</dbReference>
<keyword evidence="2" id="KW-1185">Reference proteome</keyword>
<dbReference type="STRING" id="369401.SAMN05428642_101530"/>
<organism evidence="1 2">
    <name type="scientific">Flaviramulus basaltis</name>
    <dbReference type="NCBI Taxonomy" id="369401"/>
    <lineage>
        <taxon>Bacteria</taxon>
        <taxon>Pseudomonadati</taxon>
        <taxon>Bacteroidota</taxon>
        <taxon>Flavobacteriia</taxon>
        <taxon>Flavobacteriales</taxon>
        <taxon>Flavobacteriaceae</taxon>
        <taxon>Flaviramulus</taxon>
    </lineage>
</organism>
<proteinExistence type="predicted"/>
<sequence>MKKIFILLLCVSAFISCKNDTKSKSTEETIITDSSERTKKQNDGLTLLKGDFVYYGGAAVLQTHSEIYGVLITDKMLELNKKAEEYKKEPTDMVQVEIRGKITNQKDDKILWENKVEIAEILNVSAPKNRDNVVKLGQ</sequence>
<dbReference type="RefSeq" id="WP_072400199.1">
    <property type="nucleotide sequence ID" value="NZ_FPKV01000001.1"/>
</dbReference>
<name>A0A1K2IBE8_9FLAO</name>
<dbReference type="Proteomes" id="UP000182544">
    <property type="component" value="Unassembled WGS sequence"/>
</dbReference>